<dbReference type="Proteomes" id="UP000886042">
    <property type="component" value="Unassembled WGS sequence"/>
</dbReference>
<sequence length="45" mass="5096">MINFKRAKKRAGYTAKDKQAANNRIKFGRTKPEKNLSDGTRAKAD</sequence>
<dbReference type="Pfam" id="PF13770">
    <property type="entry name" value="DUF4169"/>
    <property type="match status" value="1"/>
</dbReference>
<reference evidence="2" key="1">
    <citation type="journal article" date="2020" name="mSystems">
        <title>Genome- and Community-Level Interaction Insights into Carbon Utilization and Element Cycling Functions of Hydrothermarchaeota in Hydrothermal Sediment.</title>
        <authorList>
            <person name="Zhou Z."/>
            <person name="Liu Y."/>
            <person name="Xu W."/>
            <person name="Pan J."/>
            <person name="Luo Z.H."/>
            <person name="Li M."/>
        </authorList>
    </citation>
    <scope>NUCLEOTIDE SEQUENCE [LARGE SCALE GENOMIC DNA]</scope>
    <source>
        <strain evidence="2">HyVt-489</strain>
    </source>
</reference>
<name>A0A7C3C2D9_9PROT</name>
<feature type="non-terminal residue" evidence="2">
    <location>
        <position position="45"/>
    </location>
</feature>
<feature type="compositionally biased region" description="Basic and acidic residues" evidence="1">
    <location>
        <begin position="30"/>
        <end position="45"/>
    </location>
</feature>
<evidence type="ECO:0000256" key="1">
    <source>
        <dbReference type="SAM" id="MobiDB-lite"/>
    </source>
</evidence>
<feature type="compositionally biased region" description="Basic residues" evidence="1">
    <location>
        <begin position="1"/>
        <end position="11"/>
    </location>
</feature>
<organism evidence="2">
    <name type="scientific">Hellea balneolensis</name>
    <dbReference type="NCBI Taxonomy" id="287478"/>
    <lineage>
        <taxon>Bacteria</taxon>
        <taxon>Pseudomonadati</taxon>
        <taxon>Pseudomonadota</taxon>
        <taxon>Alphaproteobacteria</taxon>
        <taxon>Maricaulales</taxon>
        <taxon>Robiginitomaculaceae</taxon>
        <taxon>Hellea</taxon>
    </lineage>
</organism>
<proteinExistence type="predicted"/>
<protein>
    <submittedName>
        <fullName evidence="2">DUF4169 family protein</fullName>
    </submittedName>
</protein>
<dbReference type="AlphaFoldDB" id="A0A7C3C2D9"/>
<gene>
    <name evidence="2" type="ORF">ENJ46_06295</name>
</gene>
<dbReference type="EMBL" id="DRMN01000405">
    <property type="protein sequence ID" value="HFB55519.1"/>
    <property type="molecule type" value="Genomic_DNA"/>
</dbReference>
<evidence type="ECO:0000313" key="2">
    <source>
        <dbReference type="EMBL" id="HFB55519.1"/>
    </source>
</evidence>
<comment type="caution">
    <text evidence="2">The sequence shown here is derived from an EMBL/GenBank/DDBJ whole genome shotgun (WGS) entry which is preliminary data.</text>
</comment>
<dbReference type="InterPro" id="IPR025227">
    <property type="entry name" value="DUF4169"/>
</dbReference>
<accession>A0A7C3C2D9</accession>
<feature type="region of interest" description="Disordered" evidence="1">
    <location>
        <begin position="1"/>
        <end position="45"/>
    </location>
</feature>